<dbReference type="Proteomes" id="UP000663853">
    <property type="component" value="Unassembled WGS sequence"/>
</dbReference>
<dbReference type="EMBL" id="CAJMXA010000713">
    <property type="protein sequence ID" value="CAE6440423.1"/>
    <property type="molecule type" value="Genomic_DNA"/>
</dbReference>
<dbReference type="AlphaFoldDB" id="A0A8H2Y4Z6"/>
<protein>
    <submittedName>
        <fullName evidence="1">Uncharacterized protein</fullName>
    </submittedName>
</protein>
<name>A0A8H2Y4Z6_9AGAM</name>
<gene>
    <name evidence="1" type="ORF">RDB_LOCUS36159</name>
</gene>
<reference evidence="1" key="1">
    <citation type="submission" date="2021-01" db="EMBL/GenBank/DDBJ databases">
        <authorList>
            <person name="Kaushik A."/>
        </authorList>
    </citation>
    <scope>NUCLEOTIDE SEQUENCE</scope>
    <source>
        <strain evidence="1">AG6-10EEA</strain>
    </source>
</reference>
<proteinExistence type="predicted"/>
<evidence type="ECO:0000313" key="1">
    <source>
        <dbReference type="EMBL" id="CAE6440423.1"/>
    </source>
</evidence>
<sequence>MDTLALIPLQAEHAAGPQSYVNDSSGSSGALLTAAATFLGRGSREKLCLMTFHQDWNHEDCPVMKWYNLQNVPGSSTKFRSIEHRRDSERTYFHEFLLIKLTDGAICRVERTGQGLSIDVFRSNGCDTHDYIQYFLPTEYESSIFNSRPSKLVAEIEFPCDLDIMDVLAVCYAVHKRPYTRSFTMQRFNCYFLCGAILLALTRRFVRWEATVTLDTWQEALDQALAQVVRRYHDPNNTDLMFRVWHYIEPNSEEPVKFILKALRDRLGTEPTLDSLKQALAGNLWRSSWPTCRNRAIVQHVNSAIAIAISGDSDCAKVFHSAIHDGKSVLQERHKTFATVHKIFNKKATGAMYDSLSALEKASQEQCRLDSMERPTSILHDAWVSIASTTVGLWFPIRLLCSDDVETWGFKELMLSSPRGILAGQRIAKLQSRRLYGMTSPKGPIVEVADSMKIDSGAAIRDDMAQVSYAMAARSLGETLQALSELRILAVSTITLALYETLHKWGDWLNKSIQQLLGDSLPDILEEEEEGVLVKIPEQSGSFTEVKSIAQYQAYIHERFQGHAKRAEMYHLTAAPLVSQDICDAMATVWGFIPSDFRSPLSTSL</sequence>
<comment type="caution">
    <text evidence="1">The sequence shown here is derived from an EMBL/GenBank/DDBJ whole genome shotgun (WGS) entry which is preliminary data.</text>
</comment>
<evidence type="ECO:0000313" key="2">
    <source>
        <dbReference type="Proteomes" id="UP000663853"/>
    </source>
</evidence>
<accession>A0A8H2Y4Z6</accession>
<organism evidence="1 2">
    <name type="scientific">Rhizoctonia solani</name>
    <dbReference type="NCBI Taxonomy" id="456999"/>
    <lineage>
        <taxon>Eukaryota</taxon>
        <taxon>Fungi</taxon>
        <taxon>Dikarya</taxon>
        <taxon>Basidiomycota</taxon>
        <taxon>Agaricomycotina</taxon>
        <taxon>Agaricomycetes</taxon>
        <taxon>Cantharellales</taxon>
        <taxon>Ceratobasidiaceae</taxon>
        <taxon>Rhizoctonia</taxon>
    </lineage>
</organism>